<sequence>MKGSPDLIPALDPSRVCKGKGVVTLRATLVHIDDEDCISEEPNVITAPGWTSQTSQINGDSSKAGLAEGGSNNTADLTSTVNPTIVLL</sequence>
<accession>A0A3Q0R3X8</accession>
<reference evidence="2" key="2">
    <citation type="submission" date="2025-09" db="UniProtKB">
        <authorList>
            <consortium name="Ensembl"/>
        </authorList>
    </citation>
    <scope>IDENTIFICATION</scope>
</reference>
<protein>
    <submittedName>
        <fullName evidence="2">Uncharacterized protein</fullName>
    </submittedName>
</protein>
<evidence type="ECO:0000313" key="2">
    <source>
        <dbReference type="Ensembl" id="ENSACIP00000003980.1"/>
    </source>
</evidence>
<evidence type="ECO:0000256" key="1">
    <source>
        <dbReference type="SAM" id="MobiDB-lite"/>
    </source>
</evidence>
<organism evidence="2 3">
    <name type="scientific">Amphilophus citrinellus</name>
    <name type="common">Midas cichlid</name>
    <name type="synonym">Cichlasoma citrinellum</name>
    <dbReference type="NCBI Taxonomy" id="61819"/>
    <lineage>
        <taxon>Eukaryota</taxon>
        <taxon>Metazoa</taxon>
        <taxon>Chordata</taxon>
        <taxon>Craniata</taxon>
        <taxon>Vertebrata</taxon>
        <taxon>Euteleostomi</taxon>
        <taxon>Actinopterygii</taxon>
        <taxon>Neopterygii</taxon>
        <taxon>Teleostei</taxon>
        <taxon>Neoteleostei</taxon>
        <taxon>Acanthomorphata</taxon>
        <taxon>Ovalentaria</taxon>
        <taxon>Cichlomorphae</taxon>
        <taxon>Cichliformes</taxon>
        <taxon>Cichlidae</taxon>
        <taxon>New World cichlids</taxon>
        <taxon>Cichlasomatinae</taxon>
        <taxon>Heroini</taxon>
        <taxon>Amphilophus</taxon>
    </lineage>
</organism>
<dbReference type="Proteomes" id="UP000261340">
    <property type="component" value="Unplaced"/>
</dbReference>
<dbReference type="AlphaFoldDB" id="A0A3Q0R3X8"/>
<dbReference type="Ensembl" id="ENSACIT00000004112.1">
    <property type="protein sequence ID" value="ENSACIP00000003980.1"/>
    <property type="gene ID" value="ENSACIG00000003145.1"/>
</dbReference>
<feature type="region of interest" description="Disordered" evidence="1">
    <location>
        <begin position="48"/>
        <end position="75"/>
    </location>
</feature>
<feature type="compositionally biased region" description="Polar residues" evidence="1">
    <location>
        <begin position="49"/>
        <end position="61"/>
    </location>
</feature>
<evidence type="ECO:0000313" key="3">
    <source>
        <dbReference type="Proteomes" id="UP000261340"/>
    </source>
</evidence>
<proteinExistence type="predicted"/>
<keyword evidence="3" id="KW-1185">Reference proteome</keyword>
<name>A0A3Q0R3X8_AMPCI</name>
<reference evidence="2" key="1">
    <citation type="submission" date="2025-08" db="UniProtKB">
        <authorList>
            <consortium name="Ensembl"/>
        </authorList>
    </citation>
    <scope>IDENTIFICATION</scope>
</reference>